<dbReference type="Gene3D" id="3.40.50.720">
    <property type="entry name" value="NAD(P)-binding Rossmann-like Domain"/>
    <property type="match status" value="1"/>
</dbReference>
<keyword evidence="3" id="KW-1185">Reference proteome</keyword>
<accession>A0ABV6IAX9</accession>
<dbReference type="InterPro" id="IPR018931">
    <property type="entry name" value="DUF2520"/>
</dbReference>
<dbReference type="RefSeq" id="WP_390210256.1">
    <property type="nucleotide sequence ID" value="NZ_JBHLXJ010000003.1"/>
</dbReference>
<dbReference type="EMBL" id="JBHLXJ010000003">
    <property type="protein sequence ID" value="MFC0348979.1"/>
    <property type="molecule type" value="Genomic_DNA"/>
</dbReference>
<dbReference type="SUPFAM" id="SSF48179">
    <property type="entry name" value="6-phosphogluconate dehydrogenase C-terminal domain-like"/>
    <property type="match status" value="1"/>
</dbReference>
<evidence type="ECO:0000259" key="1">
    <source>
        <dbReference type="Pfam" id="PF10728"/>
    </source>
</evidence>
<dbReference type="InterPro" id="IPR037108">
    <property type="entry name" value="TM1727-like_C_sf"/>
</dbReference>
<evidence type="ECO:0000313" key="3">
    <source>
        <dbReference type="Proteomes" id="UP001589844"/>
    </source>
</evidence>
<gene>
    <name evidence="2" type="ORF">ACFFJH_04110</name>
</gene>
<dbReference type="InterPro" id="IPR008927">
    <property type="entry name" value="6-PGluconate_DH-like_C_sf"/>
</dbReference>
<dbReference type="Proteomes" id="UP001589844">
    <property type="component" value="Unassembled WGS sequence"/>
</dbReference>
<comment type="caution">
    <text evidence="2">The sequence shown here is derived from an EMBL/GenBank/DDBJ whole genome shotgun (WGS) entry which is preliminary data.</text>
</comment>
<sequence length="281" mass="29754">MQKINIIGAGRVGKSLARLFFDKQIFEIAQVYTRSAETNLAVLKWIGAGIGVTQLAHIKPCDITLLAVPDDQLAEITLALVNAKGLASNGVLFHCSGSQSSADLLTQVPALKQLNIQLGSVHPVRSFADPESVVRDFANSICSIEGSAQALQILEPAFVGIGARLLKINPDSKMLYHAASVFASNYLVTLMDIAIDAYCAAGVPVESAHKMAQALAGKSLENVFSLGAASALTGPIKRGDMKTVARQHGVVAAWDAERGAVYQAFIAPTLDLARKMGSEKQ</sequence>
<dbReference type="PANTHER" id="PTHR40459">
    <property type="entry name" value="CONSERVED HYPOTHETICAL ALANINE AND LEUCINE RICH PROTEIN"/>
    <property type="match status" value="1"/>
</dbReference>
<proteinExistence type="predicted"/>
<evidence type="ECO:0000313" key="2">
    <source>
        <dbReference type="EMBL" id="MFC0348979.1"/>
    </source>
</evidence>
<feature type="domain" description="DUF2520" evidence="1">
    <location>
        <begin position="141"/>
        <end position="264"/>
    </location>
</feature>
<reference evidence="2 3" key="1">
    <citation type="submission" date="2024-09" db="EMBL/GenBank/DDBJ databases">
        <authorList>
            <person name="Sun Q."/>
            <person name="Mori K."/>
        </authorList>
    </citation>
    <scope>NUCLEOTIDE SEQUENCE [LARGE SCALE GENOMIC DNA]</scope>
    <source>
        <strain evidence="2 3">CCM 8677</strain>
    </source>
</reference>
<dbReference type="Gene3D" id="1.10.1040.20">
    <property type="entry name" value="ProC-like, C-terminal domain"/>
    <property type="match status" value="1"/>
</dbReference>
<name>A0ABV6IAX9_9BURK</name>
<dbReference type="Pfam" id="PF10728">
    <property type="entry name" value="DUF2520"/>
    <property type="match status" value="1"/>
</dbReference>
<protein>
    <submittedName>
        <fullName evidence="2">Rossmann-like and DUF2520 domain-containing protein</fullName>
    </submittedName>
</protein>
<dbReference type="PANTHER" id="PTHR40459:SF1">
    <property type="entry name" value="CONSERVED HYPOTHETICAL ALANINE AND LEUCINE RICH PROTEIN"/>
    <property type="match status" value="1"/>
</dbReference>
<dbReference type="SUPFAM" id="SSF51735">
    <property type="entry name" value="NAD(P)-binding Rossmann-fold domains"/>
    <property type="match status" value="1"/>
</dbReference>
<dbReference type="InterPro" id="IPR036291">
    <property type="entry name" value="NAD(P)-bd_dom_sf"/>
</dbReference>
<organism evidence="2 3">
    <name type="scientific">Undibacterium danionis</name>
    <dbReference type="NCBI Taxonomy" id="1812100"/>
    <lineage>
        <taxon>Bacteria</taxon>
        <taxon>Pseudomonadati</taxon>
        <taxon>Pseudomonadota</taxon>
        <taxon>Betaproteobacteria</taxon>
        <taxon>Burkholderiales</taxon>
        <taxon>Oxalobacteraceae</taxon>
        <taxon>Undibacterium</taxon>
    </lineage>
</organism>